<evidence type="ECO:0000256" key="2">
    <source>
        <dbReference type="ARBA" id="ARBA00023125"/>
    </source>
</evidence>
<dbReference type="PANTHER" id="PTHR44846:SF1">
    <property type="entry name" value="MANNOSYL-D-GLYCERATE TRANSPORT_METABOLISM SYSTEM REPRESSOR MNGR-RELATED"/>
    <property type="match status" value="1"/>
</dbReference>
<evidence type="ECO:0000259" key="4">
    <source>
        <dbReference type="PROSITE" id="PS50949"/>
    </source>
</evidence>
<dbReference type="PATRIC" id="fig|1184387.3.peg.1140"/>
<dbReference type="SUPFAM" id="SSF64288">
    <property type="entry name" value="Chorismate lyase-like"/>
    <property type="match status" value="1"/>
</dbReference>
<dbReference type="InterPro" id="IPR036390">
    <property type="entry name" value="WH_DNA-bd_sf"/>
</dbReference>
<feature type="domain" description="HTH gntR-type" evidence="4">
    <location>
        <begin position="15"/>
        <end position="83"/>
    </location>
</feature>
<dbReference type="SMART" id="SM00866">
    <property type="entry name" value="UTRA"/>
    <property type="match status" value="1"/>
</dbReference>
<dbReference type="GO" id="GO:0003677">
    <property type="term" value="F:DNA binding"/>
    <property type="evidence" value="ECO:0007669"/>
    <property type="project" value="UniProtKB-KW"/>
</dbReference>
<sequence length="247" mass="28158">MNLKESERIDFFLSEPLHSQLTTIIKNDILTNRWQPGEKIPNQQELCEMFNVSLAVVRQAVEKLVSEGFLCKRQGKGTFVVDPRIRQGPRKLTSLSQELSARGSKVGAKVLTTAIETPGARLARIFGLSEKERIIRIRRLRLMDNSPLGIQTFFCPERIFPEMLSHDLTQSLYDLVEYVYGIKIVAADETYTSIILGESECKCLKVDFPHAGFYVERVSRGVDGSAVEYTESFIRGDRYSVQIHLRR</sequence>
<dbReference type="Proteomes" id="UP000054092">
    <property type="component" value="Unassembled WGS sequence"/>
</dbReference>
<dbReference type="InterPro" id="IPR050679">
    <property type="entry name" value="Bact_HTH_transcr_reg"/>
</dbReference>
<dbReference type="SUPFAM" id="SSF46785">
    <property type="entry name" value="Winged helix' DNA-binding domain"/>
    <property type="match status" value="1"/>
</dbReference>
<evidence type="ECO:0000256" key="3">
    <source>
        <dbReference type="ARBA" id="ARBA00023163"/>
    </source>
</evidence>
<dbReference type="SMART" id="SM00345">
    <property type="entry name" value="HTH_GNTR"/>
    <property type="match status" value="1"/>
</dbReference>
<gene>
    <name evidence="5" type="ORF">XD94_0752</name>
</gene>
<dbReference type="Gene3D" id="3.40.1410.10">
    <property type="entry name" value="Chorismate lyase-like"/>
    <property type="match status" value="1"/>
</dbReference>
<evidence type="ECO:0000313" key="6">
    <source>
        <dbReference type="Proteomes" id="UP000054092"/>
    </source>
</evidence>
<dbReference type="EMBL" id="LGGP01000108">
    <property type="protein sequence ID" value="KUK80815.1"/>
    <property type="molecule type" value="Genomic_DNA"/>
</dbReference>
<reference evidence="6" key="1">
    <citation type="journal article" date="2015" name="MBio">
        <title>Genome-Resolved Metagenomic Analysis Reveals Roles for Candidate Phyla and Other Microbial Community Members in Biogeochemical Transformations in Oil Reservoirs.</title>
        <authorList>
            <person name="Hu P."/>
            <person name="Tom L."/>
            <person name="Singh A."/>
            <person name="Thomas B.C."/>
            <person name="Baker B.J."/>
            <person name="Piceno Y.M."/>
            <person name="Andersen G.L."/>
            <person name="Banfield J.F."/>
        </authorList>
    </citation>
    <scope>NUCLEOTIDE SEQUENCE [LARGE SCALE GENOMIC DNA]</scope>
</reference>
<evidence type="ECO:0000256" key="1">
    <source>
        <dbReference type="ARBA" id="ARBA00023015"/>
    </source>
</evidence>
<proteinExistence type="predicted"/>
<dbReference type="PROSITE" id="PS50949">
    <property type="entry name" value="HTH_GNTR"/>
    <property type="match status" value="1"/>
</dbReference>
<dbReference type="GO" id="GO:0003700">
    <property type="term" value="F:DNA-binding transcription factor activity"/>
    <property type="evidence" value="ECO:0007669"/>
    <property type="project" value="InterPro"/>
</dbReference>
<comment type="caution">
    <text evidence="5">The sequence shown here is derived from an EMBL/GenBank/DDBJ whole genome shotgun (WGS) entry which is preliminary data.</text>
</comment>
<keyword evidence="3" id="KW-0804">Transcription</keyword>
<keyword evidence="1" id="KW-0805">Transcription regulation</keyword>
<dbReference type="InterPro" id="IPR028978">
    <property type="entry name" value="Chorismate_lyase_/UTRA_dom_sf"/>
</dbReference>
<dbReference type="Pfam" id="PF00392">
    <property type="entry name" value="GntR"/>
    <property type="match status" value="1"/>
</dbReference>
<protein>
    <submittedName>
        <fullName evidence="5">Transcriptional regulator, GntR family</fullName>
    </submittedName>
</protein>
<dbReference type="InterPro" id="IPR036388">
    <property type="entry name" value="WH-like_DNA-bd_sf"/>
</dbReference>
<dbReference type="AlphaFoldDB" id="A0A117M2J8"/>
<dbReference type="Gene3D" id="1.10.10.10">
    <property type="entry name" value="Winged helix-like DNA-binding domain superfamily/Winged helix DNA-binding domain"/>
    <property type="match status" value="1"/>
</dbReference>
<dbReference type="PRINTS" id="PR00035">
    <property type="entry name" value="HTHGNTR"/>
</dbReference>
<organism evidence="5 6">
    <name type="scientific">Mesotoga prima</name>
    <dbReference type="NCBI Taxonomy" id="1184387"/>
    <lineage>
        <taxon>Bacteria</taxon>
        <taxon>Thermotogati</taxon>
        <taxon>Thermotogota</taxon>
        <taxon>Thermotogae</taxon>
        <taxon>Kosmotogales</taxon>
        <taxon>Kosmotogaceae</taxon>
        <taxon>Mesotoga</taxon>
    </lineage>
</organism>
<dbReference type="InterPro" id="IPR000524">
    <property type="entry name" value="Tscrpt_reg_HTH_GntR"/>
</dbReference>
<evidence type="ECO:0000313" key="5">
    <source>
        <dbReference type="EMBL" id="KUK80815.1"/>
    </source>
</evidence>
<dbReference type="PANTHER" id="PTHR44846">
    <property type="entry name" value="MANNOSYL-D-GLYCERATE TRANSPORT/METABOLISM SYSTEM REPRESSOR MNGR-RELATED"/>
    <property type="match status" value="1"/>
</dbReference>
<dbReference type="InterPro" id="IPR011663">
    <property type="entry name" value="UTRA"/>
</dbReference>
<dbReference type="Pfam" id="PF07702">
    <property type="entry name" value="UTRA"/>
    <property type="match status" value="1"/>
</dbReference>
<dbReference type="GO" id="GO:0045892">
    <property type="term" value="P:negative regulation of DNA-templated transcription"/>
    <property type="evidence" value="ECO:0007669"/>
    <property type="project" value="TreeGrafter"/>
</dbReference>
<name>A0A117M2J8_9BACT</name>
<keyword evidence="2" id="KW-0238">DNA-binding</keyword>
<dbReference type="CDD" id="cd07377">
    <property type="entry name" value="WHTH_GntR"/>
    <property type="match status" value="1"/>
</dbReference>
<accession>A0A117M2J8</accession>